<sequence length="88" mass="9514">MIVLVFWLAALYTWAEKGSSASPQNHTQFIQVMTDAIKKLKDYKEDKARAPTMATAAEGSKILVGDVSRSAVASRLQLSKRAGAGSDE</sequence>
<name>A0A9W6TXS0_9STRA</name>
<organism evidence="2 3">
    <name type="scientific">Phytophthora fragariaefolia</name>
    <dbReference type="NCBI Taxonomy" id="1490495"/>
    <lineage>
        <taxon>Eukaryota</taxon>
        <taxon>Sar</taxon>
        <taxon>Stramenopiles</taxon>
        <taxon>Oomycota</taxon>
        <taxon>Peronosporomycetes</taxon>
        <taxon>Peronosporales</taxon>
        <taxon>Peronosporaceae</taxon>
        <taxon>Phytophthora</taxon>
    </lineage>
</organism>
<feature type="chain" id="PRO_5040740327" evidence="1">
    <location>
        <begin position="16"/>
        <end position="88"/>
    </location>
</feature>
<feature type="signal peptide" evidence="1">
    <location>
        <begin position="1"/>
        <end position="15"/>
    </location>
</feature>
<evidence type="ECO:0000256" key="1">
    <source>
        <dbReference type="SAM" id="SignalP"/>
    </source>
</evidence>
<dbReference type="Proteomes" id="UP001165121">
    <property type="component" value="Unassembled WGS sequence"/>
</dbReference>
<reference evidence="2" key="1">
    <citation type="submission" date="2023-04" db="EMBL/GenBank/DDBJ databases">
        <title>Phytophthora fragariaefolia NBRC 109709.</title>
        <authorList>
            <person name="Ichikawa N."/>
            <person name="Sato H."/>
            <person name="Tonouchi N."/>
        </authorList>
    </citation>
    <scope>NUCLEOTIDE SEQUENCE</scope>
    <source>
        <strain evidence="2">NBRC 109709</strain>
    </source>
</reference>
<evidence type="ECO:0000313" key="3">
    <source>
        <dbReference type="Proteomes" id="UP001165121"/>
    </source>
</evidence>
<evidence type="ECO:0000313" key="2">
    <source>
        <dbReference type="EMBL" id="GMF21651.1"/>
    </source>
</evidence>
<dbReference type="AlphaFoldDB" id="A0A9W6TXS0"/>
<gene>
    <name evidence="2" type="ORF">Pfra01_000294300</name>
</gene>
<keyword evidence="1" id="KW-0732">Signal</keyword>
<accession>A0A9W6TXS0</accession>
<comment type="caution">
    <text evidence="2">The sequence shown here is derived from an EMBL/GenBank/DDBJ whole genome shotgun (WGS) entry which is preliminary data.</text>
</comment>
<proteinExistence type="predicted"/>
<protein>
    <submittedName>
        <fullName evidence="2">Unnamed protein product</fullName>
    </submittedName>
</protein>
<keyword evidence="3" id="KW-1185">Reference proteome</keyword>
<dbReference type="EMBL" id="BSXT01000234">
    <property type="protein sequence ID" value="GMF21651.1"/>
    <property type="molecule type" value="Genomic_DNA"/>
</dbReference>